<evidence type="ECO:0000313" key="3">
    <source>
        <dbReference type="Proteomes" id="UP000218824"/>
    </source>
</evidence>
<proteinExistence type="predicted"/>
<gene>
    <name evidence="2" type="ORF">LEN_2983</name>
</gene>
<dbReference type="KEGG" id="lem:LEN_2983"/>
<evidence type="ECO:0008006" key="4">
    <source>
        <dbReference type="Google" id="ProtNLM"/>
    </source>
</evidence>
<protein>
    <recommendedName>
        <fullName evidence="4">Secreted protein</fullName>
    </recommendedName>
</protein>
<accession>A0AAU9AMV1</accession>
<name>A0AAU9AMV1_LYSEN</name>
<dbReference type="RefSeq" id="WP_096378926.1">
    <property type="nucleotide sequence ID" value="NZ_AP014940.1"/>
</dbReference>
<dbReference type="EMBL" id="AP014940">
    <property type="protein sequence ID" value="BAV98470.1"/>
    <property type="molecule type" value="Genomic_DNA"/>
</dbReference>
<evidence type="ECO:0000313" key="2">
    <source>
        <dbReference type="EMBL" id="BAV98470.1"/>
    </source>
</evidence>
<reference evidence="2 3" key="1">
    <citation type="journal article" date="2017" name="DNA Res.">
        <title>Complete genome sequence and expression profile of the commercial lytic enzyme producer Lysobacter enzymogenes M497-1.</title>
        <authorList>
            <person name="Takami H."/>
            <person name="Toyoda A."/>
            <person name="Uchiyama I."/>
            <person name="Itoh T."/>
            <person name="Takaki Y."/>
            <person name="Arai W."/>
            <person name="Nishi S."/>
            <person name="Kawai M."/>
            <person name="Shinya K."/>
            <person name="Ikeda H."/>
        </authorList>
    </citation>
    <scope>NUCLEOTIDE SEQUENCE [LARGE SCALE GENOMIC DNA]</scope>
    <source>
        <strain evidence="2 3">M497-1</strain>
    </source>
</reference>
<evidence type="ECO:0000256" key="1">
    <source>
        <dbReference type="SAM" id="SignalP"/>
    </source>
</evidence>
<sequence>MRQSRIAWAAACALAAGAASAAGAPGASVGVGEVPKGWAAIAAPENPAQWQCAVDALHPWDVRADVGGRVRIAPPQPSPPLRVELADGAMSFGDDGRVEWTPRQAAAGFVLSNADIRPQAATEFGGDVFVAEGRERGGRHEGAILRFERRDAQRWRIHRLFELDAMPVAAARSGRRDWVVLTRTGLVRIDLAAQRPQPLHRNAQWPRLQPQTLQPSGTGWLIGSGHGVIRLMAFGDRFSEQWLVPERCRRLSAPQCECGPQRLER</sequence>
<dbReference type="GeneID" id="83064813"/>
<dbReference type="Proteomes" id="UP000218824">
    <property type="component" value="Chromosome"/>
</dbReference>
<feature type="chain" id="PRO_5043616867" description="Secreted protein" evidence="1">
    <location>
        <begin position="22"/>
        <end position="265"/>
    </location>
</feature>
<keyword evidence="1" id="KW-0732">Signal</keyword>
<organism evidence="2 3">
    <name type="scientific">Lysobacter enzymogenes</name>
    <dbReference type="NCBI Taxonomy" id="69"/>
    <lineage>
        <taxon>Bacteria</taxon>
        <taxon>Pseudomonadati</taxon>
        <taxon>Pseudomonadota</taxon>
        <taxon>Gammaproteobacteria</taxon>
        <taxon>Lysobacterales</taxon>
        <taxon>Lysobacteraceae</taxon>
        <taxon>Lysobacter</taxon>
    </lineage>
</organism>
<feature type="signal peptide" evidence="1">
    <location>
        <begin position="1"/>
        <end position="21"/>
    </location>
</feature>
<dbReference type="AlphaFoldDB" id="A0AAU9AMV1"/>